<proteinExistence type="predicted"/>
<accession>A0A0C5WPM1</accession>
<dbReference type="STRING" id="1454006.AW14_07990"/>
<gene>
    <name evidence="2" type="ORF">AW14_07990</name>
</gene>
<keyword evidence="1" id="KW-1133">Transmembrane helix</keyword>
<evidence type="ECO:0000313" key="2">
    <source>
        <dbReference type="EMBL" id="AJR04875.1"/>
    </source>
</evidence>
<dbReference type="HOGENOM" id="CLU_1884381_0_0_10"/>
<evidence type="ECO:0000256" key="1">
    <source>
        <dbReference type="SAM" id="Phobius"/>
    </source>
</evidence>
<sequence length="135" mass="15214">MDAKTKKYLIIGGVATVVVALAGFGVHKFVKNRKNRTTSGKQKEREEQKLIGKKVHYGSEGYVNVRSSAKVDNENWTTMDFSHNLLTQAESNPVGTILERLKGEDGYYWYRIKLTKPVGGKTEGYVREDAVVVQY</sequence>
<evidence type="ECO:0008006" key="4">
    <source>
        <dbReference type="Google" id="ProtNLM"/>
    </source>
</evidence>
<dbReference type="KEGG" id="sze:AW14_07990"/>
<protein>
    <recommendedName>
        <fullName evidence="4">SH3b domain-containing protein</fullName>
    </recommendedName>
</protein>
<reference evidence="2 3" key="1">
    <citation type="submission" date="2014-02" db="EMBL/GenBank/DDBJ databases">
        <authorList>
            <person name="Young C.-C."/>
            <person name="Hameed A."/>
            <person name="Huang H.-C."/>
            <person name="Shahina M."/>
        </authorList>
    </citation>
    <scope>NUCLEOTIDE SEQUENCE [LARGE SCALE GENOMIC DNA]</scope>
    <source>
        <strain evidence="2 3">CC-SAMT-1</strain>
    </source>
</reference>
<organism evidence="2 3">
    <name type="scientific">Siansivirga zeaxanthinifaciens CC-SAMT-1</name>
    <dbReference type="NCBI Taxonomy" id="1454006"/>
    <lineage>
        <taxon>Bacteria</taxon>
        <taxon>Pseudomonadati</taxon>
        <taxon>Bacteroidota</taxon>
        <taxon>Flavobacteriia</taxon>
        <taxon>Flavobacteriales</taxon>
        <taxon>Flavobacteriaceae</taxon>
        <taxon>Siansivirga</taxon>
    </lineage>
</organism>
<dbReference type="EMBL" id="CP007202">
    <property type="protein sequence ID" value="AJR04875.1"/>
    <property type="molecule type" value="Genomic_DNA"/>
</dbReference>
<dbReference type="Proteomes" id="UP000032229">
    <property type="component" value="Chromosome"/>
</dbReference>
<keyword evidence="3" id="KW-1185">Reference proteome</keyword>
<feature type="transmembrane region" description="Helical" evidence="1">
    <location>
        <begin position="6"/>
        <end position="26"/>
    </location>
</feature>
<evidence type="ECO:0000313" key="3">
    <source>
        <dbReference type="Proteomes" id="UP000032229"/>
    </source>
</evidence>
<name>A0A0C5WPM1_9FLAO</name>
<dbReference type="AlphaFoldDB" id="A0A0C5WPM1"/>
<keyword evidence="1" id="KW-0812">Transmembrane</keyword>
<keyword evidence="1" id="KW-0472">Membrane</keyword>